<keyword evidence="1" id="KW-0479">Metal-binding</keyword>
<dbReference type="PROSITE" id="PS51677">
    <property type="entry name" value="NODB"/>
    <property type="match status" value="1"/>
</dbReference>
<dbReference type="RefSeq" id="WP_264811303.1">
    <property type="nucleotide sequence ID" value="NZ_CP110226.1"/>
</dbReference>
<dbReference type="SUPFAM" id="SSF88713">
    <property type="entry name" value="Glycoside hydrolase/deacetylase"/>
    <property type="match status" value="1"/>
</dbReference>
<keyword evidence="2" id="KW-0378">Hydrolase</keyword>
<keyword evidence="5" id="KW-1185">Reference proteome</keyword>
<organism evidence="4 5">
    <name type="scientific">Algoriphagus halophytocola</name>
    <dbReference type="NCBI Taxonomy" id="2991499"/>
    <lineage>
        <taxon>Bacteria</taxon>
        <taxon>Pseudomonadati</taxon>
        <taxon>Bacteroidota</taxon>
        <taxon>Cytophagia</taxon>
        <taxon>Cytophagales</taxon>
        <taxon>Cyclobacteriaceae</taxon>
        <taxon>Algoriphagus</taxon>
    </lineage>
</organism>
<dbReference type="InterPro" id="IPR011330">
    <property type="entry name" value="Glyco_hydro/deAcase_b/a-brl"/>
</dbReference>
<evidence type="ECO:0000313" key="5">
    <source>
        <dbReference type="Proteomes" id="UP001163156"/>
    </source>
</evidence>
<reference evidence="4" key="1">
    <citation type="submission" date="2022-10" db="EMBL/GenBank/DDBJ databases">
        <title>Algoriphagus sp. a novel bacteria isolate from halophytes salicornia europaea.</title>
        <authorList>
            <person name="Peng Y."/>
            <person name="Jiang L."/>
            <person name="Lee J."/>
        </authorList>
    </citation>
    <scope>NUCLEOTIDE SEQUENCE</scope>
    <source>
        <strain evidence="4">TR-M5</strain>
    </source>
</reference>
<evidence type="ECO:0000313" key="4">
    <source>
        <dbReference type="EMBL" id="UZD24594.1"/>
    </source>
</evidence>
<dbReference type="Pfam" id="PF01522">
    <property type="entry name" value="Polysacc_deac_1"/>
    <property type="match status" value="1"/>
</dbReference>
<evidence type="ECO:0000256" key="2">
    <source>
        <dbReference type="ARBA" id="ARBA00022801"/>
    </source>
</evidence>
<gene>
    <name evidence="4" type="ORF">OM944_08855</name>
</gene>
<name>A0ABY6MQ30_9BACT</name>
<dbReference type="Gene3D" id="3.20.20.370">
    <property type="entry name" value="Glycoside hydrolase/deacetylase"/>
    <property type="match status" value="1"/>
</dbReference>
<dbReference type="PANTHER" id="PTHR10587:SF133">
    <property type="entry name" value="CHITIN DEACETYLASE 1-RELATED"/>
    <property type="match status" value="1"/>
</dbReference>
<sequence>MIWHTVPRLVQYCFPNRVWSKEGEGEEIYLTFDDGPVPGVTDYVLQELAKRGQKATFFMVGDNVRKHPELARAVLQAGHGIGNHTFHHMNGWKTARDQYLSDISACARIFEDKLGVTTTLFRPPYGLINPKQAQEVSENYQVIMWSMLSGDYDRSLSPERVLEKSIKHTRAGAIALFHDQQKTSAVLPKVLPTYLDFLDERGLKTALL</sequence>
<dbReference type="InterPro" id="IPR002509">
    <property type="entry name" value="NODB_dom"/>
</dbReference>
<dbReference type="InterPro" id="IPR050248">
    <property type="entry name" value="Polysacc_deacetylase_ArnD"/>
</dbReference>
<proteinExistence type="predicted"/>
<evidence type="ECO:0000259" key="3">
    <source>
        <dbReference type="PROSITE" id="PS51677"/>
    </source>
</evidence>
<dbReference type="EMBL" id="CP110226">
    <property type="protein sequence ID" value="UZD24594.1"/>
    <property type="molecule type" value="Genomic_DNA"/>
</dbReference>
<dbReference type="PANTHER" id="PTHR10587">
    <property type="entry name" value="GLYCOSYL TRANSFERASE-RELATED"/>
    <property type="match status" value="1"/>
</dbReference>
<accession>A0ABY6MQ30</accession>
<protein>
    <submittedName>
        <fullName evidence="4">Polysaccharide deacetylase family protein</fullName>
    </submittedName>
</protein>
<feature type="domain" description="NodB homology" evidence="3">
    <location>
        <begin position="26"/>
        <end position="206"/>
    </location>
</feature>
<dbReference type="Proteomes" id="UP001163156">
    <property type="component" value="Chromosome"/>
</dbReference>
<evidence type="ECO:0000256" key="1">
    <source>
        <dbReference type="ARBA" id="ARBA00022723"/>
    </source>
</evidence>
<dbReference type="CDD" id="cd10917">
    <property type="entry name" value="CE4_NodB_like_6s_7s"/>
    <property type="match status" value="1"/>
</dbReference>